<evidence type="ECO:0000313" key="11">
    <source>
        <dbReference type="EMBL" id="EGG04560.1"/>
    </source>
</evidence>
<keyword evidence="6 8" id="KW-0443">Lipid metabolism</keyword>
<sequence length="656" mass="71903">MFKSSNCSTFLALNYLFFFVYTLSFPNHAATIAHIQCPGNFTLRNAGTKGSQKLNPSEVDYLQRRRQQVAGPAYRTYLRNVKQSLKAAPAVDANTRRKLGDWNHTVSSNNVIPAYLDTILTSKNLNILPRTALAASGGGFRAALYSSGVLNAFDARNKTSSDVGTGGLLQASDYIVGLSGGAWVVTALSQANYPSLYDTALSKNPKQNLNKENHFGSFLVQYDLFSPADNQTVDDGKGIAEKNANYLADIMAKMAQKSKAGFHVTMVDFWSLLLRYRIINGTTEHNFFDQSLPHGVDVTFSSIRKVSSFQRFEQPFPIITALPISPGQDKKLQPGAFVPLTNTAYEFTPIESGSWDANLASFIPTEYLGTRLKSGNLTSQKCAQGFDQASYLAAISSNIFPKLNISTAYFFNQSSVHNIITSINNTFASSQPGISLDTASVPNPFYQVGTNTYLDRESTDLRLLDGGYDGAVTPYLPLLIPARKVDIIIGIDSISLTKDAAAGSNYATGNSLQATFARAQLMSGAYNFPRVPSSEVEYEKIRSHPIFFGCDETAAPLIVWLPNSAPLDGSAGITNTSVDQIQYPRRQVEAFVGAASEVAYRGFPSADNIKNRVFRDPLWSACLACAVVDRSRERQKIPREGLCSQCFQRYCWNSSR</sequence>
<dbReference type="HOGENOM" id="CLU_014602_1_0_1"/>
<evidence type="ECO:0000256" key="5">
    <source>
        <dbReference type="ARBA" id="ARBA00022963"/>
    </source>
</evidence>
<feature type="chain" id="PRO_5005129587" description="Lysophospholipase" evidence="9">
    <location>
        <begin position="25"/>
        <end position="656"/>
    </location>
</feature>
<dbReference type="PANTHER" id="PTHR10728">
    <property type="entry name" value="CYTOSOLIC PHOSPHOLIPASE A2"/>
    <property type="match status" value="1"/>
</dbReference>
<dbReference type="STRING" id="747676.F4RSR9"/>
<evidence type="ECO:0000259" key="10">
    <source>
        <dbReference type="PROSITE" id="PS51210"/>
    </source>
</evidence>
<evidence type="ECO:0000256" key="4">
    <source>
        <dbReference type="ARBA" id="ARBA00022801"/>
    </source>
</evidence>
<reference evidence="12" key="1">
    <citation type="journal article" date="2011" name="Proc. Natl. Acad. Sci. U.S.A.">
        <title>Obligate biotrophy features unraveled by the genomic analysis of rust fungi.</title>
        <authorList>
            <person name="Duplessis S."/>
            <person name="Cuomo C.A."/>
            <person name="Lin Y.-C."/>
            <person name="Aerts A."/>
            <person name="Tisserant E."/>
            <person name="Veneault-Fourrey C."/>
            <person name="Joly D.L."/>
            <person name="Hacquard S."/>
            <person name="Amselem J."/>
            <person name="Cantarel B.L."/>
            <person name="Chiu R."/>
            <person name="Coutinho P.M."/>
            <person name="Feau N."/>
            <person name="Field M."/>
            <person name="Frey P."/>
            <person name="Gelhaye E."/>
            <person name="Goldberg J."/>
            <person name="Grabherr M.G."/>
            <person name="Kodira C.D."/>
            <person name="Kohler A."/>
            <person name="Kuees U."/>
            <person name="Lindquist E.A."/>
            <person name="Lucas S.M."/>
            <person name="Mago R."/>
            <person name="Mauceli E."/>
            <person name="Morin E."/>
            <person name="Murat C."/>
            <person name="Pangilinan J.L."/>
            <person name="Park R."/>
            <person name="Pearson M."/>
            <person name="Quesneville H."/>
            <person name="Rouhier N."/>
            <person name="Sakthikumar S."/>
            <person name="Salamov A.A."/>
            <person name="Schmutz J."/>
            <person name="Selles B."/>
            <person name="Shapiro H."/>
            <person name="Tanguay P."/>
            <person name="Tuskan G.A."/>
            <person name="Henrissat B."/>
            <person name="Van de Peer Y."/>
            <person name="Rouze P."/>
            <person name="Ellis J.G."/>
            <person name="Dodds P.N."/>
            <person name="Schein J.E."/>
            <person name="Zhong S."/>
            <person name="Hamelin R.C."/>
            <person name="Grigoriev I.V."/>
            <person name="Szabo L.J."/>
            <person name="Martin F."/>
        </authorList>
    </citation>
    <scope>NUCLEOTIDE SEQUENCE [LARGE SCALE GENOMIC DNA]</scope>
    <source>
        <strain evidence="12">98AG31 / pathotype 3-4-7</strain>
    </source>
</reference>
<dbReference type="GO" id="GO:0005829">
    <property type="term" value="C:cytosol"/>
    <property type="evidence" value="ECO:0007669"/>
    <property type="project" value="TreeGrafter"/>
</dbReference>
<proteinExistence type="inferred from homology"/>
<keyword evidence="7" id="KW-0325">Glycoprotein</keyword>
<dbReference type="GeneID" id="18923449"/>
<keyword evidence="12" id="KW-1185">Reference proteome</keyword>
<feature type="signal peptide" evidence="9">
    <location>
        <begin position="1"/>
        <end position="24"/>
    </location>
</feature>
<keyword evidence="5 8" id="KW-0442">Lipid degradation</keyword>
<dbReference type="RefSeq" id="XP_007412351.1">
    <property type="nucleotide sequence ID" value="XM_007412289.1"/>
</dbReference>
<dbReference type="SMART" id="SM00022">
    <property type="entry name" value="PLAc"/>
    <property type="match status" value="1"/>
</dbReference>
<dbReference type="PANTHER" id="PTHR10728:SF33">
    <property type="entry name" value="LYSOPHOSPHOLIPASE 1-RELATED"/>
    <property type="match status" value="1"/>
</dbReference>
<evidence type="ECO:0000256" key="7">
    <source>
        <dbReference type="ARBA" id="ARBA00023180"/>
    </source>
</evidence>
<dbReference type="GO" id="GO:0004622">
    <property type="term" value="F:phosphatidylcholine lysophospholipase activity"/>
    <property type="evidence" value="ECO:0007669"/>
    <property type="project" value="UniProtKB-EC"/>
</dbReference>
<evidence type="ECO:0000256" key="8">
    <source>
        <dbReference type="PROSITE-ProRule" id="PRU00555"/>
    </source>
</evidence>
<dbReference type="AlphaFoldDB" id="F4RSR9"/>
<dbReference type="GO" id="GO:0046475">
    <property type="term" value="P:glycerophospholipid catabolic process"/>
    <property type="evidence" value="ECO:0007669"/>
    <property type="project" value="TreeGrafter"/>
</dbReference>
<comment type="catalytic activity">
    <reaction evidence="9">
        <text>a 1-acyl-sn-glycero-3-phosphocholine + H2O = sn-glycerol 3-phosphocholine + a fatty acid + H(+)</text>
        <dbReference type="Rhea" id="RHEA:15177"/>
        <dbReference type="ChEBI" id="CHEBI:15377"/>
        <dbReference type="ChEBI" id="CHEBI:15378"/>
        <dbReference type="ChEBI" id="CHEBI:16870"/>
        <dbReference type="ChEBI" id="CHEBI:28868"/>
        <dbReference type="ChEBI" id="CHEBI:58168"/>
        <dbReference type="EC" id="3.1.1.5"/>
    </reaction>
</comment>
<dbReference type="OrthoDB" id="4084751at2759"/>
<dbReference type="Proteomes" id="UP000001072">
    <property type="component" value="Unassembled WGS sequence"/>
</dbReference>
<dbReference type="VEuPathDB" id="FungiDB:MELLADRAFT_108332"/>
<dbReference type="Gene3D" id="3.40.1090.10">
    <property type="entry name" value="Cytosolic phospholipase A2 catalytic domain"/>
    <property type="match status" value="1"/>
</dbReference>
<dbReference type="KEGG" id="mlr:MELLADRAFT_108332"/>
<organism evidence="12">
    <name type="scientific">Melampsora larici-populina (strain 98AG31 / pathotype 3-4-7)</name>
    <name type="common">Poplar leaf rust fungus</name>
    <dbReference type="NCBI Taxonomy" id="747676"/>
    <lineage>
        <taxon>Eukaryota</taxon>
        <taxon>Fungi</taxon>
        <taxon>Dikarya</taxon>
        <taxon>Basidiomycota</taxon>
        <taxon>Pucciniomycotina</taxon>
        <taxon>Pucciniomycetes</taxon>
        <taxon>Pucciniales</taxon>
        <taxon>Melampsoraceae</taxon>
        <taxon>Melampsora</taxon>
    </lineage>
</organism>
<feature type="domain" description="PLA2c" evidence="10">
    <location>
        <begin position="36"/>
        <end position="656"/>
    </location>
</feature>
<dbReference type="EC" id="3.1.1.5" evidence="2 9"/>
<dbReference type="GO" id="GO:0004623">
    <property type="term" value="F:phospholipase A2 activity"/>
    <property type="evidence" value="ECO:0007669"/>
    <property type="project" value="TreeGrafter"/>
</dbReference>
<protein>
    <recommendedName>
        <fullName evidence="2 9">Lysophospholipase</fullName>
        <ecNumber evidence="2 9">3.1.1.5</ecNumber>
    </recommendedName>
</protein>
<evidence type="ECO:0000256" key="6">
    <source>
        <dbReference type="ARBA" id="ARBA00023098"/>
    </source>
</evidence>
<dbReference type="Pfam" id="PF01735">
    <property type="entry name" value="PLA2_B"/>
    <property type="match status" value="1"/>
</dbReference>
<dbReference type="EMBL" id="GL883118">
    <property type="protein sequence ID" value="EGG04560.1"/>
    <property type="molecule type" value="Genomic_DNA"/>
</dbReference>
<dbReference type="eggNOG" id="KOG1325">
    <property type="taxonomic scope" value="Eukaryota"/>
</dbReference>
<evidence type="ECO:0000256" key="1">
    <source>
        <dbReference type="ARBA" id="ARBA00008780"/>
    </source>
</evidence>
<keyword evidence="4 8" id="KW-0378">Hydrolase</keyword>
<evidence type="ECO:0000256" key="3">
    <source>
        <dbReference type="ARBA" id="ARBA00022729"/>
    </source>
</evidence>
<evidence type="ECO:0000256" key="2">
    <source>
        <dbReference type="ARBA" id="ARBA00013274"/>
    </source>
</evidence>
<dbReference type="PROSITE" id="PS51210">
    <property type="entry name" value="PLA2C"/>
    <property type="match status" value="1"/>
</dbReference>
<keyword evidence="3 9" id="KW-0732">Signal</keyword>
<dbReference type="InterPro" id="IPR016035">
    <property type="entry name" value="Acyl_Trfase/lysoPLipase"/>
</dbReference>
<gene>
    <name evidence="11" type="ORF">MELLADRAFT_108332</name>
</gene>
<dbReference type="InterPro" id="IPR002642">
    <property type="entry name" value="LysoPLipase_cat_dom"/>
</dbReference>
<comment type="similarity">
    <text evidence="1 9">Belongs to the lysophospholipase family.</text>
</comment>
<accession>F4RSR9</accession>
<dbReference type="SUPFAM" id="SSF52151">
    <property type="entry name" value="FabD/lysophospholipase-like"/>
    <property type="match status" value="1"/>
</dbReference>
<evidence type="ECO:0000313" key="12">
    <source>
        <dbReference type="Proteomes" id="UP000001072"/>
    </source>
</evidence>
<dbReference type="InParanoid" id="F4RSR9"/>
<evidence type="ECO:0000256" key="9">
    <source>
        <dbReference type="RuleBase" id="RU362103"/>
    </source>
</evidence>
<name>F4RSR9_MELLP</name>